<comment type="caution">
    <text evidence="1">The sequence shown here is derived from an EMBL/GenBank/DDBJ whole genome shotgun (WGS) entry which is preliminary data.</text>
</comment>
<dbReference type="EMBL" id="BJUW01000006">
    <property type="protein sequence ID" value="GEK86499.1"/>
    <property type="molecule type" value="Genomic_DNA"/>
</dbReference>
<evidence type="ECO:0000313" key="2">
    <source>
        <dbReference type="Proteomes" id="UP000321225"/>
    </source>
</evidence>
<dbReference type="OrthoDB" id="2060945at2"/>
<keyword evidence="2" id="KW-1185">Reference proteome</keyword>
<organism evidence="1 2">
    <name type="scientific">Microbacterium aerolatum</name>
    <dbReference type="NCBI Taxonomy" id="153731"/>
    <lineage>
        <taxon>Bacteria</taxon>
        <taxon>Bacillati</taxon>
        <taxon>Actinomycetota</taxon>
        <taxon>Actinomycetes</taxon>
        <taxon>Micrococcales</taxon>
        <taxon>Microbacteriaceae</taxon>
        <taxon>Microbacterium</taxon>
    </lineage>
</organism>
<reference evidence="1 2" key="1">
    <citation type="submission" date="2019-07" db="EMBL/GenBank/DDBJ databases">
        <title>Whole genome shotgun sequence of Microbacterium aerolatum NBRC 103071.</title>
        <authorList>
            <person name="Hosoyama A."/>
            <person name="Uohara A."/>
            <person name="Ohji S."/>
            <person name="Ichikawa N."/>
        </authorList>
    </citation>
    <scope>NUCLEOTIDE SEQUENCE [LARGE SCALE GENOMIC DNA]</scope>
    <source>
        <strain evidence="1 2">NBRC 103071</strain>
    </source>
</reference>
<evidence type="ECO:0000313" key="1">
    <source>
        <dbReference type="EMBL" id="GEK86499.1"/>
    </source>
</evidence>
<dbReference type="AlphaFoldDB" id="A0A511AEE3"/>
<protein>
    <submittedName>
        <fullName evidence="1">Uncharacterized protein</fullName>
    </submittedName>
</protein>
<proteinExistence type="predicted"/>
<dbReference type="RefSeq" id="WP_147039112.1">
    <property type="nucleotide sequence ID" value="NZ_BJUW01000006.1"/>
</dbReference>
<sequence length="201" mass="21915">MTTITAEEWNDVLFGAADLETGPSGGRMPHRIPAGLRRQLDGDAMFEWVESCSAGVRMRFRTSADRIALTVASTTLATNGVHPPIALVVRQGDDRSLVPLGDPTVVEIDAKRRVTGIRPAAPETVSVAVRPEQPVEIRLPHNARVELISLTADGTIEPAPPSGRRWIHYGSSISQGMDAVAADRTGAHARDHRRCRRFSRR</sequence>
<accession>A0A511AEE3</accession>
<dbReference type="Gene3D" id="2.60.120.260">
    <property type="entry name" value="Galactose-binding domain-like"/>
    <property type="match status" value="1"/>
</dbReference>
<gene>
    <name evidence="1" type="ORF">MAE01_16750</name>
</gene>
<dbReference type="Proteomes" id="UP000321225">
    <property type="component" value="Unassembled WGS sequence"/>
</dbReference>
<name>A0A511AEE3_9MICO</name>